<evidence type="ECO:0000256" key="2">
    <source>
        <dbReference type="ARBA" id="ARBA00022475"/>
    </source>
</evidence>
<keyword evidence="3" id="KW-0997">Cell inner membrane</keyword>
<dbReference type="PANTHER" id="PTHR30462:SF3">
    <property type="entry name" value="INTERMEMBRANE TRANSPORT PROTEIN PQIA"/>
    <property type="match status" value="1"/>
</dbReference>
<accession>A0AA37WN59</accession>
<keyword evidence="2" id="KW-1003">Cell membrane</keyword>
<gene>
    <name evidence="8" type="ORF">GCM10007877_29020</name>
</gene>
<evidence type="ECO:0000313" key="9">
    <source>
        <dbReference type="Proteomes" id="UP001156870"/>
    </source>
</evidence>
<feature type="transmembrane region" description="Helical" evidence="7">
    <location>
        <begin position="90"/>
        <end position="110"/>
    </location>
</feature>
<evidence type="ECO:0000256" key="3">
    <source>
        <dbReference type="ARBA" id="ARBA00022519"/>
    </source>
</evidence>
<comment type="caution">
    <text evidence="8">The sequence shown here is derived from an EMBL/GenBank/DDBJ whole genome shotgun (WGS) entry which is preliminary data.</text>
</comment>
<keyword evidence="4 7" id="KW-0812">Transmembrane</keyword>
<feature type="transmembrane region" description="Helical" evidence="7">
    <location>
        <begin position="256"/>
        <end position="276"/>
    </location>
</feature>
<evidence type="ECO:0000256" key="1">
    <source>
        <dbReference type="ARBA" id="ARBA00004533"/>
    </source>
</evidence>
<proteinExistence type="predicted"/>
<keyword evidence="5 7" id="KW-1133">Transmembrane helix</keyword>
<evidence type="ECO:0000256" key="6">
    <source>
        <dbReference type="ARBA" id="ARBA00023136"/>
    </source>
</evidence>
<keyword evidence="6 7" id="KW-0472">Membrane</keyword>
<protein>
    <submittedName>
        <fullName evidence="8">Paraquat-inducible protein A</fullName>
    </submittedName>
</protein>
<dbReference type="Proteomes" id="UP001156870">
    <property type="component" value="Unassembled WGS sequence"/>
</dbReference>
<evidence type="ECO:0000313" key="8">
    <source>
        <dbReference type="EMBL" id="GLS27183.1"/>
    </source>
</evidence>
<dbReference type="InterPro" id="IPR051800">
    <property type="entry name" value="PqiA-PqiB_transport"/>
</dbReference>
<feature type="transmembrane region" description="Helical" evidence="7">
    <location>
        <begin position="207"/>
        <end position="235"/>
    </location>
</feature>
<dbReference type="AlphaFoldDB" id="A0AA37WN59"/>
<reference evidence="8 9" key="1">
    <citation type="journal article" date="2014" name="Int. J. Syst. Evol. Microbiol.">
        <title>Complete genome sequence of Corynebacterium casei LMG S-19264T (=DSM 44701T), isolated from a smear-ripened cheese.</title>
        <authorList>
            <consortium name="US DOE Joint Genome Institute (JGI-PGF)"/>
            <person name="Walter F."/>
            <person name="Albersmeier A."/>
            <person name="Kalinowski J."/>
            <person name="Ruckert C."/>
        </authorList>
    </citation>
    <scope>NUCLEOTIDE SEQUENCE [LARGE SCALE GENOMIC DNA]</scope>
    <source>
        <strain evidence="8 9">NBRC 110095</strain>
    </source>
</reference>
<feature type="transmembrane region" description="Helical" evidence="7">
    <location>
        <begin position="42"/>
        <end position="69"/>
    </location>
</feature>
<dbReference type="Pfam" id="PF04403">
    <property type="entry name" value="PqiA"/>
    <property type="match status" value="2"/>
</dbReference>
<organism evidence="8 9">
    <name type="scientific">Marinibactrum halimedae</name>
    <dbReference type="NCBI Taxonomy" id="1444977"/>
    <lineage>
        <taxon>Bacteria</taxon>
        <taxon>Pseudomonadati</taxon>
        <taxon>Pseudomonadota</taxon>
        <taxon>Gammaproteobacteria</taxon>
        <taxon>Cellvibrionales</taxon>
        <taxon>Cellvibrionaceae</taxon>
        <taxon>Marinibactrum</taxon>
    </lineage>
</organism>
<name>A0AA37WN59_9GAMM</name>
<keyword evidence="9" id="KW-1185">Reference proteome</keyword>
<feature type="transmembrane region" description="Helical" evidence="7">
    <location>
        <begin position="116"/>
        <end position="135"/>
    </location>
</feature>
<dbReference type="GO" id="GO:0005886">
    <property type="term" value="C:plasma membrane"/>
    <property type="evidence" value="ECO:0007669"/>
    <property type="project" value="UniProtKB-SubCell"/>
</dbReference>
<dbReference type="PANTHER" id="PTHR30462">
    <property type="entry name" value="INTERMEMBRANE TRANSPORT PROTEIN PQIB-RELATED"/>
    <property type="match status" value="1"/>
</dbReference>
<dbReference type="InterPro" id="IPR007498">
    <property type="entry name" value="PqiA-like"/>
</dbReference>
<feature type="transmembrane region" description="Helical" evidence="7">
    <location>
        <begin position="162"/>
        <end position="187"/>
    </location>
</feature>
<evidence type="ECO:0000256" key="7">
    <source>
        <dbReference type="SAM" id="Phobius"/>
    </source>
</evidence>
<comment type="subcellular location">
    <subcellularLocation>
        <location evidence="1">Cell inner membrane</location>
    </subcellularLocation>
</comment>
<feature type="transmembrane region" description="Helical" evidence="7">
    <location>
        <begin position="282"/>
        <end position="305"/>
    </location>
</feature>
<evidence type="ECO:0000256" key="5">
    <source>
        <dbReference type="ARBA" id="ARBA00022989"/>
    </source>
</evidence>
<dbReference type="EMBL" id="BSPD01000067">
    <property type="protein sequence ID" value="GLS27183.1"/>
    <property type="molecule type" value="Genomic_DNA"/>
</dbReference>
<sequence>MMLLASLPFDFLSLSAQGQYQVMDIGSGMETLIHQHYWALAVVQSVAIFLIPAVLLIGILSITLPVLLFNTVPGYAAKALRLVATLQPWSMAEIFLIGALVSLTKIAALADVNFGLSFYAYLLFSILMVVTLLRVDFWQLRHHLKIPEPHPQAHPHSVQHTWALLITASLFYLPASLLPIMQTLTLGQDDPNTIFGGVVTLWHHGSYVIASIIFVASVFVPIAKIGALAWLNYSVSVSSSTSPHQRLQLYRITEALGRWSMIDVFVVAVLVSIVQLGNAISIFPGPAALAFTGVVIITMIAAMTFDSTQLFQHQSEHH</sequence>
<evidence type="ECO:0000256" key="4">
    <source>
        <dbReference type="ARBA" id="ARBA00022692"/>
    </source>
</evidence>